<feature type="transmembrane region" description="Helical" evidence="8">
    <location>
        <begin position="143"/>
        <end position="172"/>
    </location>
</feature>
<reference evidence="10" key="1">
    <citation type="submission" date="2020-09" db="EMBL/GenBank/DDBJ databases">
        <title>Pelagicoccus enzymogenes sp. nov. with an EPS production, isolated from marine sediment.</title>
        <authorList>
            <person name="Feng X."/>
        </authorList>
    </citation>
    <scope>NUCLEOTIDE SEQUENCE</scope>
    <source>
        <strain evidence="10">NFK12</strain>
    </source>
</reference>
<evidence type="ECO:0000256" key="7">
    <source>
        <dbReference type="ARBA" id="ARBA00023136"/>
    </source>
</evidence>
<accession>A0A927F7I8</accession>
<evidence type="ECO:0000259" key="9">
    <source>
        <dbReference type="Pfam" id="PF13231"/>
    </source>
</evidence>
<proteinExistence type="predicted"/>
<keyword evidence="2" id="KW-1003">Cell membrane</keyword>
<feature type="transmembrane region" description="Helical" evidence="8">
    <location>
        <begin position="262"/>
        <end position="280"/>
    </location>
</feature>
<dbReference type="InterPro" id="IPR038731">
    <property type="entry name" value="RgtA/B/C-like"/>
</dbReference>
<feature type="transmembrane region" description="Helical" evidence="8">
    <location>
        <begin position="286"/>
        <end position="309"/>
    </location>
</feature>
<keyword evidence="5 8" id="KW-0812">Transmembrane</keyword>
<dbReference type="EMBL" id="JACYFG010000006">
    <property type="protein sequence ID" value="MBD5778383.1"/>
    <property type="molecule type" value="Genomic_DNA"/>
</dbReference>
<evidence type="ECO:0000313" key="11">
    <source>
        <dbReference type="Proteomes" id="UP000622317"/>
    </source>
</evidence>
<gene>
    <name evidence="10" type="ORF">IEN85_02680</name>
</gene>
<organism evidence="10 11">
    <name type="scientific">Pelagicoccus enzymogenes</name>
    <dbReference type="NCBI Taxonomy" id="2773457"/>
    <lineage>
        <taxon>Bacteria</taxon>
        <taxon>Pseudomonadati</taxon>
        <taxon>Verrucomicrobiota</taxon>
        <taxon>Opitutia</taxon>
        <taxon>Puniceicoccales</taxon>
        <taxon>Pelagicoccaceae</taxon>
        <taxon>Pelagicoccus</taxon>
    </lineage>
</organism>
<dbReference type="AlphaFoldDB" id="A0A927F7I8"/>
<feature type="transmembrane region" description="Helical" evidence="8">
    <location>
        <begin position="184"/>
        <end position="205"/>
    </location>
</feature>
<dbReference type="RefSeq" id="WP_191615527.1">
    <property type="nucleotide sequence ID" value="NZ_JACYFG010000006.1"/>
</dbReference>
<dbReference type="PANTHER" id="PTHR33908">
    <property type="entry name" value="MANNOSYLTRANSFERASE YKCB-RELATED"/>
    <property type="match status" value="1"/>
</dbReference>
<dbReference type="GO" id="GO:0005886">
    <property type="term" value="C:plasma membrane"/>
    <property type="evidence" value="ECO:0007669"/>
    <property type="project" value="UniProtKB-SubCell"/>
</dbReference>
<dbReference type="InterPro" id="IPR050297">
    <property type="entry name" value="LipidA_mod_glycosyltrf_83"/>
</dbReference>
<keyword evidence="11" id="KW-1185">Reference proteome</keyword>
<protein>
    <submittedName>
        <fullName evidence="10">Glycosyltransferase family 39 protein</fullName>
    </submittedName>
</protein>
<dbReference type="PANTHER" id="PTHR33908:SF11">
    <property type="entry name" value="MEMBRANE PROTEIN"/>
    <property type="match status" value="1"/>
</dbReference>
<comment type="caution">
    <text evidence="10">The sequence shown here is derived from an EMBL/GenBank/DDBJ whole genome shotgun (WGS) entry which is preliminary data.</text>
</comment>
<keyword evidence="7 8" id="KW-0472">Membrane</keyword>
<evidence type="ECO:0000256" key="8">
    <source>
        <dbReference type="SAM" id="Phobius"/>
    </source>
</evidence>
<evidence type="ECO:0000256" key="5">
    <source>
        <dbReference type="ARBA" id="ARBA00022692"/>
    </source>
</evidence>
<feature type="transmembrane region" description="Helical" evidence="8">
    <location>
        <begin position="68"/>
        <end position="88"/>
    </location>
</feature>
<comment type="subcellular location">
    <subcellularLocation>
        <location evidence="1">Cell membrane</location>
        <topology evidence="1">Multi-pass membrane protein</topology>
    </subcellularLocation>
</comment>
<feature type="domain" description="Glycosyltransferase RgtA/B/C/D-like" evidence="9">
    <location>
        <begin position="58"/>
        <end position="198"/>
    </location>
</feature>
<keyword evidence="6 8" id="KW-1133">Transmembrane helix</keyword>
<keyword evidence="4" id="KW-0808">Transferase</keyword>
<evidence type="ECO:0000256" key="4">
    <source>
        <dbReference type="ARBA" id="ARBA00022679"/>
    </source>
</evidence>
<dbReference type="GO" id="GO:0016763">
    <property type="term" value="F:pentosyltransferase activity"/>
    <property type="evidence" value="ECO:0007669"/>
    <property type="project" value="TreeGrafter"/>
</dbReference>
<evidence type="ECO:0000256" key="1">
    <source>
        <dbReference type="ARBA" id="ARBA00004651"/>
    </source>
</evidence>
<evidence type="ECO:0000256" key="6">
    <source>
        <dbReference type="ARBA" id="ARBA00022989"/>
    </source>
</evidence>
<evidence type="ECO:0000313" key="10">
    <source>
        <dbReference type="EMBL" id="MBD5778383.1"/>
    </source>
</evidence>
<dbReference type="Pfam" id="PF13231">
    <property type="entry name" value="PMT_2"/>
    <property type="match status" value="1"/>
</dbReference>
<evidence type="ECO:0000256" key="3">
    <source>
        <dbReference type="ARBA" id="ARBA00022676"/>
    </source>
</evidence>
<evidence type="ECO:0000256" key="2">
    <source>
        <dbReference type="ARBA" id="ARBA00022475"/>
    </source>
</evidence>
<dbReference type="Proteomes" id="UP000622317">
    <property type="component" value="Unassembled WGS sequence"/>
</dbReference>
<feature type="transmembrane region" description="Helical" evidence="8">
    <location>
        <begin position="225"/>
        <end position="250"/>
    </location>
</feature>
<keyword evidence="3" id="KW-0328">Glycosyltransferase</keyword>
<sequence length="453" mass="50886">MNFARLLSEGSVTENLRLPEGDAFRALPKGYFQPLGFTFRESDGRLSPTYPMGLPLLLSVGGVCESEFGMRMVYALVALLACLGLWLLGKELGLAPPWRFYAVAIFASSPLFLWSSLIPMSDALASCQAIWVLLLALQAKRSSGWACVCGFLVGWAVLTRPSSVLLFVPLVVALLQAKAGWRRWAWGTLGGMPAFVAFLWGNWTFYGDAFGSGYGDLWAFFSWDYLVPTVFHYGETMLFAMFGLVLPAAFLGSLNLRCPKVLFLWAWILPFFGFYAFYVFTSQTWWFLRFVLLAFPGLALLSANWLEGVATRAAKSSRGEAWLALGLAGASVAVGCYWVDKLNVFGEQAFERRYEIECQWAVENLAADTIVVCMQSSGAFYYYTEFPVFRWDLADWDADWELLRDAALVEGVPVVAVLHDFEVKREDSILRRYADRWELLGPVAERVSAYRLR</sequence>
<feature type="transmembrane region" description="Helical" evidence="8">
    <location>
        <begin position="100"/>
        <end position="118"/>
    </location>
</feature>
<dbReference type="GO" id="GO:0009103">
    <property type="term" value="P:lipopolysaccharide biosynthetic process"/>
    <property type="evidence" value="ECO:0007669"/>
    <property type="project" value="UniProtKB-ARBA"/>
</dbReference>
<name>A0A927F7I8_9BACT</name>